<dbReference type="Pfam" id="PF12684">
    <property type="entry name" value="DUF3799"/>
    <property type="match status" value="1"/>
</dbReference>
<dbReference type="RefSeq" id="WP_067552826.1">
    <property type="nucleotide sequence ID" value="NZ_CP016895.1"/>
</dbReference>
<dbReference type="AlphaFoldDB" id="A0A1B2LX81"/>
<feature type="domain" description="Putative exodeoxyribonuclease 8 PDDEXK-like" evidence="1">
    <location>
        <begin position="31"/>
        <end position="274"/>
    </location>
</feature>
<keyword evidence="3" id="KW-1185">Reference proteome</keyword>
<evidence type="ECO:0000313" key="3">
    <source>
        <dbReference type="Proteomes" id="UP000093391"/>
    </source>
</evidence>
<dbReference type="Proteomes" id="UP000093391">
    <property type="component" value="Chromosome"/>
</dbReference>
<gene>
    <name evidence="2" type="ORF">BFG52_03755</name>
</gene>
<dbReference type="EMBL" id="CP016895">
    <property type="protein sequence ID" value="AOA57554.1"/>
    <property type="molecule type" value="Genomic_DNA"/>
</dbReference>
<organism evidence="2 3">
    <name type="scientific">Acinetobacter larvae</name>
    <dbReference type="NCBI Taxonomy" id="1789224"/>
    <lineage>
        <taxon>Bacteria</taxon>
        <taxon>Pseudomonadati</taxon>
        <taxon>Pseudomonadota</taxon>
        <taxon>Gammaproteobacteria</taxon>
        <taxon>Moraxellales</taxon>
        <taxon>Moraxellaceae</taxon>
        <taxon>Acinetobacter</taxon>
    </lineage>
</organism>
<evidence type="ECO:0000313" key="2">
    <source>
        <dbReference type="EMBL" id="AOA57554.1"/>
    </source>
</evidence>
<protein>
    <recommendedName>
        <fullName evidence="1">Putative exodeoxyribonuclease 8 PDDEXK-like domain-containing protein</fullName>
    </recommendedName>
</protein>
<evidence type="ECO:0000259" key="1">
    <source>
        <dbReference type="Pfam" id="PF12684"/>
    </source>
</evidence>
<dbReference type="Gene3D" id="3.90.320.10">
    <property type="match status" value="1"/>
</dbReference>
<accession>A0A1B2LX81</accession>
<dbReference type="OrthoDB" id="256590at2"/>
<dbReference type="InterPro" id="IPR024432">
    <property type="entry name" value="Put_RecE_PDDEXK-like_dom"/>
</dbReference>
<dbReference type="InterPro" id="IPR011604">
    <property type="entry name" value="PDDEXK-like_dom_sf"/>
</dbReference>
<proteinExistence type="predicted"/>
<name>A0A1B2LX81_9GAMM</name>
<reference evidence="2 3" key="1">
    <citation type="submission" date="2016-08" db="EMBL/GenBank/DDBJ databases">
        <authorList>
            <person name="Seilhamer J.J."/>
        </authorList>
    </citation>
    <scope>NUCLEOTIDE SEQUENCE [LARGE SCALE GENOMIC DNA]</scope>
    <source>
        <strain evidence="2 3">BRTC-1</strain>
    </source>
</reference>
<dbReference type="KEGG" id="ala:BFG52_03755"/>
<sequence length="310" mass="35635">MNTFVDLPMLQGAKLIENMSNDEYHAQAEFSSSQLKDILRSGAHFYSHNIIKEHEKESKKHLDFGTLAHTLFLEPEQFDNEFVVVPVDAPRRPTETMLNAKKPSEDTLARIAFWNQFDAEHGEKLIISAEQLDGAMRIANNLRTLSTFQFMRNEYGMAEASIFFTDPVYDLQLRVRPDWHIAPCRNFPNGLIIDVKTSRDARPYGFSKQCGDYGYDLSAAMYREGFQQYYDTEDKPPFIFLVAENDAPYNVKQYKASDLLLSVGEARYNKAKALLAESLLIDEWDGYSKELEDIGLPSYMAKQALEHDFH</sequence>
<dbReference type="STRING" id="1789224.BFG52_03755"/>